<dbReference type="AlphaFoldDB" id="A0A392Q9S9"/>
<feature type="region of interest" description="Disordered" evidence="1">
    <location>
        <begin position="1"/>
        <end position="22"/>
    </location>
</feature>
<feature type="non-terminal residue" evidence="2">
    <location>
        <position position="53"/>
    </location>
</feature>
<comment type="caution">
    <text evidence="2">The sequence shown here is derived from an EMBL/GenBank/DDBJ whole genome shotgun (WGS) entry which is preliminary data.</text>
</comment>
<keyword evidence="2" id="KW-0808">Transferase</keyword>
<accession>A0A392Q9S9</accession>
<organism evidence="2 3">
    <name type="scientific">Trifolium medium</name>
    <dbReference type="NCBI Taxonomy" id="97028"/>
    <lineage>
        <taxon>Eukaryota</taxon>
        <taxon>Viridiplantae</taxon>
        <taxon>Streptophyta</taxon>
        <taxon>Embryophyta</taxon>
        <taxon>Tracheophyta</taxon>
        <taxon>Spermatophyta</taxon>
        <taxon>Magnoliopsida</taxon>
        <taxon>eudicotyledons</taxon>
        <taxon>Gunneridae</taxon>
        <taxon>Pentapetalae</taxon>
        <taxon>rosids</taxon>
        <taxon>fabids</taxon>
        <taxon>Fabales</taxon>
        <taxon>Fabaceae</taxon>
        <taxon>Papilionoideae</taxon>
        <taxon>50 kb inversion clade</taxon>
        <taxon>NPAAA clade</taxon>
        <taxon>Hologalegina</taxon>
        <taxon>IRL clade</taxon>
        <taxon>Trifolieae</taxon>
        <taxon>Trifolium</taxon>
    </lineage>
</organism>
<dbReference type="GO" id="GO:0003964">
    <property type="term" value="F:RNA-directed DNA polymerase activity"/>
    <property type="evidence" value="ECO:0007669"/>
    <property type="project" value="UniProtKB-KW"/>
</dbReference>
<evidence type="ECO:0000313" key="3">
    <source>
        <dbReference type="Proteomes" id="UP000265520"/>
    </source>
</evidence>
<keyword evidence="2" id="KW-0548">Nucleotidyltransferase</keyword>
<protein>
    <submittedName>
        <fullName evidence="2">Reverse transcriptase</fullName>
    </submittedName>
</protein>
<name>A0A392Q9S9_9FABA</name>
<keyword evidence="2" id="KW-0695">RNA-directed DNA polymerase</keyword>
<reference evidence="2 3" key="1">
    <citation type="journal article" date="2018" name="Front. Plant Sci.">
        <title>Red Clover (Trifolium pratense) and Zigzag Clover (T. medium) - A Picture of Genomic Similarities and Differences.</title>
        <authorList>
            <person name="Dluhosova J."/>
            <person name="Istvanek J."/>
            <person name="Nedelnik J."/>
            <person name="Repkova J."/>
        </authorList>
    </citation>
    <scope>NUCLEOTIDE SEQUENCE [LARGE SCALE GENOMIC DNA]</scope>
    <source>
        <strain evidence="3">cv. 10/8</strain>
        <tissue evidence="2">Leaf</tissue>
    </source>
</reference>
<evidence type="ECO:0000313" key="2">
    <source>
        <dbReference type="EMBL" id="MCI20894.1"/>
    </source>
</evidence>
<evidence type="ECO:0000256" key="1">
    <source>
        <dbReference type="SAM" id="MobiDB-lite"/>
    </source>
</evidence>
<proteinExistence type="predicted"/>
<keyword evidence="3" id="KW-1185">Reference proteome</keyword>
<dbReference type="Proteomes" id="UP000265520">
    <property type="component" value="Unassembled WGS sequence"/>
</dbReference>
<sequence length="53" mass="5771">MRMEMKISPWRGTGNKFGGGAESSVISESQTAFVKDRQILDGILIANEVVDEA</sequence>
<dbReference type="EMBL" id="LXQA010122232">
    <property type="protein sequence ID" value="MCI20894.1"/>
    <property type="molecule type" value="Genomic_DNA"/>
</dbReference>